<gene>
    <name evidence="2" type="ORF">NDU88_004747</name>
</gene>
<comment type="caution">
    <text evidence="2">The sequence shown here is derived from an EMBL/GenBank/DDBJ whole genome shotgun (WGS) entry which is preliminary data.</text>
</comment>
<dbReference type="EMBL" id="JANPWB010000008">
    <property type="protein sequence ID" value="KAJ1164302.1"/>
    <property type="molecule type" value="Genomic_DNA"/>
</dbReference>
<dbReference type="Proteomes" id="UP001066276">
    <property type="component" value="Chromosome 4_2"/>
</dbReference>
<keyword evidence="1" id="KW-0812">Transmembrane</keyword>
<accession>A0AAV7SJN9</accession>
<feature type="transmembrane region" description="Helical" evidence="1">
    <location>
        <begin position="56"/>
        <end position="76"/>
    </location>
</feature>
<keyword evidence="3" id="KW-1185">Reference proteome</keyword>
<sequence length="143" mass="16048">MEGLGHRERIGITALSEAWSGAHFHFREQFFPLRGVGSDHTLAFVEWEQGSEDTQLGRAVLFLFQAFLFLAFVRLLSVYMAGFEDQAGEEYYSDDSAGSFEQDLVYALDAGVRHTVNQALAQAIRPIKHHLIGFAEQQGWVAP</sequence>
<organism evidence="2 3">
    <name type="scientific">Pleurodeles waltl</name>
    <name type="common">Iberian ribbed newt</name>
    <dbReference type="NCBI Taxonomy" id="8319"/>
    <lineage>
        <taxon>Eukaryota</taxon>
        <taxon>Metazoa</taxon>
        <taxon>Chordata</taxon>
        <taxon>Craniata</taxon>
        <taxon>Vertebrata</taxon>
        <taxon>Euteleostomi</taxon>
        <taxon>Amphibia</taxon>
        <taxon>Batrachia</taxon>
        <taxon>Caudata</taxon>
        <taxon>Salamandroidea</taxon>
        <taxon>Salamandridae</taxon>
        <taxon>Pleurodelinae</taxon>
        <taxon>Pleurodeles</taxon>
    </lineage>
</organism>
<keyword evidence="1" id="KW-0472">Membrane</keyword>
<evidence type="ECO:0000313" key="2">
    <source>
        <dbReference type="EMBL" id="KAJ1164302.1"/>
    </source>
</evidence>
<name>A0AAV7SJN9_PLEWA</name>
<keyword evidence="1" id="KW-1133">Transmembrane helix</keyword>
<proteinExistence type="predicted"/>
<dbReference type="AlphaFoldDB" id="A0AAV7SJN9"/>
<reference evidence="2" key="1">
    <citation type="journal article" date="2022" name="bioRxiv">
        <title>Sequencing and chromosome-scale assembly of the giantPleurodeles waltlgenome.</title>
        <authorList>
            <person name="Brown T."/>
            <person name="Elewa A."/>
            <person name="Iarovenko S."/>
            <person name="Subramanian E."/>
            <person name="Araus A.J."/>
            <person name="Petzold A."/>
            <person name="Susuki M."/>
            <person name="Suzuki K.-i.T."/>
            <person name="Hayashi T."/>
            <person name="Toyoda A."/>
            <person name="Oliveira C."/>
            <person name="Osipova E."/>
            <person name="Leigh N.D."/>
            <person name="Simon A."/>
            <person name="Yun M.H."/>
        </authorList>
    </citation>
    <scope>NUCLEOTIDE SEQUENCE</scope>
    <source>
        <strain evidence="2">20211129_DDA</strain>
        <tissue evidence="2">Liver</tissue>
    </source>
</reference>
<evidence type="ECO:0000256" key="1">
    <source>
        <dbReference type="SAM" id="Phobius"/>
    </source>
</evidence>
<protein>
    <submittedName>
        <fullName evidence="2">Uncharacterized protein</fullName>
    </submittedName>
</protein>
<evidence type="ECO:0000313" key="3">
    <source>
        <dbReference type="Proteomes" id="UP001066276"/>
    </source>
</evidence>